<dbReference type="InterPro" id="IPR002645">
    <property type="entry name" value="STAS_dom"/>
</dbReference>
<dbReference type="Gene3D" id="3.30.750.24">
    <property type="entry name" value="STAS domain"/>
    <property type="match status" value="1"/>
</dbReference>
<dbReference type="EMBL" id="HE804045">
    <property type="protein sequence ID" value="CCH32426.1"/>
    <property type="molecule type" value="Genomic_DNA"/>
</dbReference>
<dbReference type="eggNOG" id="COG1366">
    <property type="taxonomic scope" value="Bacteria"/>
</dbReference>
<protein>
    <recommendedName>
        <fullName evidence="1">STAS domain-containing protein</fullName>
    </recommendedName>
</protein>
<dbReference type="PATRIC" id="fig|1179773.3.peg.5187"/>
<dbReference type="Pfam" id="PF13466">
    <property type="entry name" value="STAS_2"/>
    <property type="match status" value="1"/>
</dbReference>
<dbReference type="SUPFAM" id="SSF52091">
    <property type="entry name" value="SpoIIaa-like"/>
    <property type="match status" value="1"/>
</dbReference>
<keyword evidence="3" id="KW-1185">Reference proteome</keyword>
<dbReference type="InterPro" id="IPR058548">
    <property type="entry name" value="MlaB-like_STAS"/>
</dbReference>
<dbReference type="AlphaFoldDB" id="K0K254"/>
<dbReference type="CDD" id="cd07043">
    <property type="entry name" value="STAS_anti-anti-sigma_factors"/>
    <property type="match status" value="1"/>
</dbReference>
<sequence length="119" mass="12901">MTRAKHLTCTLVSVAAERAAVELSGELVYDLGEELLDVVRQVLAAHRPAVVAVDCSNLTFCDSHGLSLLLSTHRAATTAGAVLLLDSRPAFLDRLLRRTNTYHHLTTATAPGREQQPRS</sequence>
<dbReference type="PROSITE" id="PS50801">
    <property type="entry name" value="STAS"/>
    <property type="match status" value="1"/>
</dbReference>
<dbReference type="OrthoDB" id="4249752at2"/>
<dbReference type="HOGENOM" id="CLU_115403_3_4_11"/>
<evidence type="ECO:0000313" key="2">
    <source>
        <dbReference type="EMBL" id="CCH32426.1"/>
    </source>
</evidence>
<dbReference type="KEGG" id="sesp:BN6_51600"/>
<dbReference type="RefSeq" id="WP_015102538.1">
    <property type="nucleotide sequence ID" value="NC_019673.1"/>
</dbReference>
<evidence type="ECO:0000259" key="1">
    <source>
        <dbReference type="PROSITE" id="PS50801"/>
    </source>
</evidence>
<dbReference type="BioCyc" id="SESP1179773:BN6_RS24965-MONOMER"/>
<accession>K0K254</accession>
<feature type="domain" description="STAS" evidence="1">
    <location>
        <begin position="21"/>
        <end position="100"/>
    </location>
</feature>
<gene>
    <name evidence="2" type="ordered locus">BN6_51600</name>
</gene>
<dbReference type="InterPro" id="IPR036513">
    <property type="entry name" value="STAS_dom_sf"/>
</dbReference>
<proteinExistence type="predicted"/>
<dbReference type="STRING" id="1179773.BN6_51600"/>
<evidence type="ECO:0000313" key="3">
    <source>
        <dbReference type="Proteomes" id="UP000006281"/>
    </source>
</evidence>
<dbReference type="Proteomes" id="UP000006281">
    <property type="component" value="Chromosome"/>
</dbReference>
<organism evidence="2 3">
    <name type="scientific">Saccharothrix espanaensis (strain ATCC 51144 / DSM 44229 / JCM 9112 / NBRC 15066 / NRRL 15764)</name>
    <dbReference type="NCBI Taxonomy" id="1179773"/>
    <lineage>
        <taxon>Bacteria</taxon>
        <taxon>Bacillati</taxon>
        <taxon>Actinomycetota</taxon>
        <taxon>Actinomycetes</taxon>
        <taxon>Pseudonocardiales</taxon>
        <taxon>Pseudonocardiaceae</taxon>
        <taxon>Saccharothrix</taxon>
    </lineage>
</organism>
<name>K0K254_SACES</name>
<reference evidence="2 3" key="1">
    <citation type="journal article" date="2012" name="BMC Genomics">
        <title>Complete genome sequence of Saccharothrix espanaensis DSM 44229T and comparison to the other completely sequenced Pseudonocardiaceae.</title>
        <authorList>
            <person name="Strobel T."/>
            <person name="Al-Dilaimi A."/>
            <person name="Blom J."/>
            <person name="Gessner A."/>
            <person name="Kalinowski J."/>
            <person name="Luzhetska M."/>
            <person name="Puhler A."/>
            <person name="Szczepanowski R."/>
            <person name="Bechthold A."/>
            <person name="Ruckert C."/>
        </authorList>
    </citation>
    <scope>NUCLEOTIDE SEQUENCE [LARGE SCALE GENOMIC DNA]</scope>
    <source>
        <strain evidence="3">ATCC 51144 / DSM 44229 / JCM 9112 / NBRC 15066 / NRRL 15764</strain>
    </source>
</reference>